<keyword evidence="1" id="KW-1133">Transmembrane helix</keyword>
<dbReference type="Proteomes" id="UP000823388">
    <property type="component" value="Chromosome 6N"/>
</dbReference>
<evidence type="ECO:0000313" key="3">
    <source>
        <dbReference type="Proteomes" id="UP000823388"/>
    </source>
</evidence>
<dbReference type="EMBL" id="CM029048">
    <property type="protein sequence ID" value="KAG2578379.1"/>
    <property type="molecule type" value="Genomic_DNA"/>
</dbReference>
<reference evidence="2" key="1">
    <citation type="submission" date="2020-05" db="EMBL/GenBank/DDBJ databases">
        <title>WGS assembly of Panicum virgatum.</title>
        <authorList>
            <person name="Lovell J.T."/>
            <person name="Jenkins J."/>
            <person name="Shu S."/>
            <person name="Juenger T.E."/>
            <person name="Schmutz J."/>
        </authorList>
    </citation>
    <scope>NUCLEOTIDE SEQUENCE</scope>
    <source>
        <strain evidence="2">AP13</strain>
    </source>
</reference>
<organism evidence="2 3">
    <name type="scientific">Panicum virgatum</name>
    <name type="common">Blackwell switchgrass</name>
    <dbReference type="NCBI Taxonomy" id="38727"/>
    <lineage>
        <taxon>Eukaryota</taxon>
        <taxon>Viridiplantae</taxon>
        <taxon>Streptophyta</taxon>
        <taxon>Embryophyta</taxon>
        <taxon>Tracheophyta</taxon>
        <taxon>Spermatophyta</taxon>
        <taxon>Magnoliopsida</taxon>
        <taxon>Liliopsida</taxon>
        <taxon>Poales</taxon>
        <taxon>Poaceae</taxon>
        <taxon>PACMAD clade</taxon>
        <taxon>Panicoideae</taxon>
        <taxon>Panicodae</taxon>
        <taxon>Paniceae</taxon>
        <taxon>Panicinae</taxon>
        <taxon>Panicum</taxon>
        <taxon>Panicum sect. Hiantes</taxon>
    </lineage>
</organism>
<sequence>MHITNIWFFFTLSFVFLIVNFLYGQNWYKHLCLQYLSDMVPMISPFLWHHCSVYDRAMN</sequence>
<name>A0A8T0QZQ2_PANVG</name>
<gene>
    <name evidence="2" type="ORF">PVAP13_6NG164603</name>
</gene>
<evidence type="ECO:0000256" key="1">
    <source>
        <dbReference type="SAM" id="Phobius"/>
    </source>
</evidence>
<keyword evidence="3" id="KW-1185">Reference proteome</keyword>
<comment type="caution">
    <text evidence="2">The sequence shown here is derived from an EMBL/GenBank/DDBJ whole genome shotgun (WGS) entry which is preliminary data.</text>
</comment>
<accession>A0A8T0QZQ2</accession>
<keyword evidence="1" id="KW-0472">Membrane</keyword>
<keyword evidence="1" id="KW-0812">Transmembrane</keyword>
<feature type="transmembrane region" description="Helical" evidence="1">
    <location>
        <begin position="6"/>
        <end position="23"/>
    </location>
</feature>
<evidence type="ECO:0000313" key="2">
    <source>
        <dbReference type="EMBL" id="KAG2578379.1"/>
    </source>
</evidence>
<dbReference type="AlphaFoldDB" id="A0A8T0QZQ2"/>
<protein>
    <submittedName>
        <fullName evidence="2">Uncharacterized protein</fullName>
    </submittedName>
</protein>
<proteinExistence type="predicted"/>